<dbReference type="SUPFAM" id="SSF52540">
    <property type="entry name" value="P-loop containing nucleoside triphosphate hydrolases"/>
    <property type="match status" value="2"/>
</dbReference>
<gene>
    <name evidence="21" type="ORF">CCUR1050_LOCUS23821</name>
</gene>
<evidence type="ECO:0000256" key="2">
    <source>
        <dbReference type="ARBA" id="ARBA00022490"/>
    </source>
</evidence>
<dbReference type="InterPro" id="IPR043160">
    <property type="entry name" value="Dynein_C_barrel"/>
</dbReference>
<keyword evidence="10" id="KW-0206">Cytoskeleton</keyword>
<dbReference type="EMBL" id="HBEZ01043291">
    <property type="protein sequence ID" value="CAD8646136.1"/>
    <property type="molecule type" value="Transcribed_RNA"/>
</dbReference>
<dbReference type="InterPro" id="IPR027417">
    <property type="entry name" value="P-loop_NTPase"/>
</dbReference>
<keyword evidence="3" id="KW-0493">Microtubule</keyword>
<dbReference type="Pfam" id="PF18199">
    <property type="entry name" value="Dynein_C"/>
    <property type="match status" value="1"/>
</dbReference>
<feature type="domain" description="Dynein heavy chain region D6 P-loop" evidence="13">
    <location>
        <begin position="1657"/>
        <end position="1770"/>
    </location>
</feature>
<keyword evidence="7 12" id="KW-0175">Coiled coil</keyword>
<reference evidence="21" key="1">
    <citation type="submission" date="2021-01" db="EMBL/GenBank/DDBJ databases">
        <authorList>
            <person name="Corre E."/>
            <person name="Pelletier E."/>
            <person name="Niang G."/>
            <person name="Scheremetjew M."/>
            <person name="Finn R."/>
            <person name="Kale V."/>
            <person name="Holt S."/>
            <person name="Cochrane G."/>
            <person name="Meng A."/>
            <person name="Brown T."/>
            <person name="Cohen L."/>
        </authorList>
    </citation>
    <scope>NUCLEOTIDE SEQUENCE</scope>
    <source>
        <strain evidence="21">CCAP979/52</strain>
    </source>
</reference>
<dbReference type="Pfam" id="PF12777">
    <property type="entry name" value="MT"/>
    <property type="match status" value="1"/>
</dbReference>
<keyword evidence="2" id="KW-0963">Cytoplasm</keyword>
<evidence type="ECO:0000259" key="13">
    <source>
        <dbReference type="Pfam" id="PF03028"/>
    </source>
</evidence>
<keyword evidence="11" id="KW-0966">Cell projection</keyword>
<evidence type="ECO:0000259" key="14">
    <source>
        <dbReference type="Pfam" id="PF12777"/>
    </source>
</evidence>
<keyword evidence="9" id="KW-0505">Motor protein</keyword>
<dbReference type="Gene3D" id="1.10.8.720">
    <property type="entry name" value="Region D6 of dynein motor"/>
    <property type="match status" value="1"/>
</dbReference>
<dbReference type="FunFam" id="1.20.920.20:FF:000006">
    <property type="entry name" value="Dynein, axonemal, heavy chain 6"/>
    <property type="match status" value="1"/>
</dbReference>
<dbReference type="FunFam" id="3.40.50.300:FF:000362">
    <property type="entry name" value="Dynein, axonemal, heavy chain 6"/>
    <property type="match status" value="1"/>
</dbReference>
<dbReference type="Gene3D" id="6.10.140.1060">
    <property type="match status" value="1"/>
</dbReference>
<feature type="coiled-coil region" evidence="12">
    <location>
        <begin position="1047"/>
        <end position="1109"/>
    </location>
</feature>
<evidence type="ECO:0000259" key="15">
    <source>
        <dbReference type="Pfam" id="PF12780"/>
    </source>
</evidence>
<dbReference type="InterPro" id="IPR024743">
    <property type="entry name" value="Dynein_HC_stalk"/>
</dbReference>
<dbReference type="Gene3D" id="3.10.490.20">
    <property type="match status" value="1"/>
</dbReference>
<dbReference type="Gene3D" id="1.20.1270.280">
    <property type="match status" value="1"/>
</dbReference>
<dbReference type="Pfam" id="PF12781">
    <property type="entry name" value="AAA_9"/>
    <property type="match status" value="1"/>
</dbReference>
<dbReference type="GO" id="GO:0030286">
    <property type="term" value="C:dynein complex"/>
    <property type="evidence" value="ECO:0007669"/>
    <property type="project" value="UniProtKB-KW"/>
</dbReference>
<dbReference type="InterPro" id="IPR041228">
    <property type="entry name" value="Dynein_C"/>
</dbReference>
<dbReference type="PANTHER" id="PTHR22878:SF73">
    <property type="entry name" value="DYNEIN AXONEMAL HEAVY CHAIN 1"/>
    <property type="match status" value="1"/>
</dbReference>
<dbReference type="InterPro" id="IPR024317">
    <property type="entry name" value="Dynein_heavy_chain_D4_dom"/>
</dbReference>
<name>A0A7S0QS64_9CRYP</name>
<proteinExistence type="predicted"/>
<evidence type="ECO:0000313" key="21">
    <source>
        <dbReference type="EMBL" id="CAD8646136.1"/>
    </source>
</evidence>
<dbReference type="InterPro" id="IPR041658">
    <property type="entry name" value="AAA_lid_11"/>
</dbReference>
<dbReference type="FunFam" id="3.10.490.20:FF:000009">
    <property type="entry name" value="Dynein heavy chain 4"/>
    <property type="match status" value="1"/>
</dbReference>
<dbReference type="GO" id="GO:0008569">
    <property type="term" value="F:minus-end-directed microtubule motor activity"/>
    <property type="evidence" value="ECO:0007669"/>
    <property type="project" value="InterPro"/>
</dbReference>
<evidence type="ECO:0000259" key="20">
    <source>
        <dbReference type="Pfam" id="PF18199"/>
    </source>
</evidence>
<dbReference type="InterPro" id="IPR041589">
    <property type="entry name" value="DNAH3_AAA_lid_1"/>
</dbReference>
<dbReference type="InterPro" id="IPR035706">
    <property type="entry name" value="AAA_9"/>
</dbReference>
<keyword evidence="6" id="KW-0243">Dynein</keyword>
<dbReference type="GO" id="GO:0007018">
    <property type="term" value="P:microtubule-based movement"/>
    <property type="evidence" value="ECO:0007669"/>
    <property type="project" value="InterPro"/>
</dbReference>
<evidence type="ECO:0000256" key="8">
    <source>
        <dbReference type="ARBA" id="ARBA00023069"/>
    </source>
</evidence>
<feature type="domain" description="Dynein heavy chain coiled coil stalk" evidence="14">
    <location>
        <begin position="820"/>
        <end position="1158"/>
    </location>
</feature>
<dbReference type="InterPro" id="IPR042219">
    <property type="entry name" value="AAA_lid_11_sf"/>
</dbReference>
<evidence type="ECO:0000256" key="7">
    <source>
        <dbReference type="ARBA" id="ARBA00023054"/>
    </source>
</evidence>
<feature type="domain" description="Dynein heavy chain ATP-binding dynein motor region" evidence="16">
    <location>
        <begin position="1191"/>
        <end position="1412"/>
    </location>
</feature>
<dbReference type="GO" id="GO:0005874">
    <property type="term" value="C:microtubule"/>
    <property type="evidence" value="ECO:0007669"/>
    <property type="project" value="UniProtKB-KW"/>
</dbReference>
<evidence type="ECO:0000256" key="3">
    <source>
        <dbReference type="ARBA" id="ARBA00022701"/>
    </source>
</evidence>
<dbReference type="Gene3D" id="1.20.920.30">
    <property type="match status" value="1"/>
</dbReference>
<protein>
    <submittedName>
        <fullName evidence="21">Uncharacterized protein</fullName>
    </submittedName>
</protein>
<evidence type="ECO:0000256" key="11">
    <source>
        <dbReference type="ARBA" id="ARBA00023273"/>
    </source>
</evidence>
<evidence type="ECO:0000256" key="12">
    <source>
        <dbReference type="SAM" id="Coils"/>
    </source>
</evidence>
<dbReference type="FunFam" id="1.20.1270.280:FF:000001">
    <property type="entry name" value="dynein heavy chain 7, axonemal"/>
    <property type="match status" value="1"/>
</dbReference>
<evidence type="ECO:0000259" key="16">
    <source>
        <dbReference type="Pfam" id="PF12781"/>
    </source>
</evidence>
<dbReference type="GO" id="GO:0005930">
    <property type="term" value="C:axoneme"/>
    <property type="evidence" value="ECO:0007669"/>
    <property type="project" value="UniProtKB-SubCell"/>
</dbReference>
<dbReference type="Pfam" id="PF12775">
    <property type="entry name" value="AAA_7"/>
    <property type="match status" value="1"/>
</dbReference>
<dbReference type="Pfam" id="PF17857">
    <property type="entry name" value="AAA_lid_1"/>
    <property type="match status" value="1"/>
</dbReference>
<evidence type="ECO:0000259" key="18">
    <source>
        <dbReference type="Pfam" id="PF17857"/>
    </source>
</evidence>
<evidence type="ECO:0000256" key="1">
    <source>
        <dbReference type="ARBA" id="ARBA00004430"/>
    </source>
</evidence>
<feature type="domain" description="Dynein heavy chain 3 AAA+ lid" evidence="18">
    <location>
        <begin position="403"/>
        <end position="497"/>
    </location>
</feature>
<keyword evidence="4" id="KW-0547">Nucleotide-binding</keyword>
<evidence type="ECO:0000256" key="6">
    <source>
        <dbReference type="ARBA" id="ARBA00023017"/>
    </source>
</evidence>
<sequence length="2253" mass="254713">MTSWMRMVFEVEDLSVASPATVSRVGIIYVEPSTSVGSKAMVKSWLQTLPPAAIPFKNQFQELFNVFLDEAIDFHKRNLKEYVSTVEPNLWQSVIDVLNGYLTEYVVKEGETVTKERIDALKKNVEPIFIMSLCWGLVGSCDASSRTKFDVWIKERQNLPSKGSIFDFSYDVMECKWKGWMETIPHSTIDPKKPFSELVVSTPDSVSYSFMIEHMCTQLRHVLCVGPTGTGKTLTVKQKLISGLDPAVYTPLILTFSAQTSANQTQDILDGKMDKRRKGVYGPPAGKRFAILVDDMNMPLREVYFAQPPIEILRQWMDHKGWYDRKTHQFNTIIDVMFIGAMGPPGGGRQPVTNRFLRHFKHIAFPDMSDNSMKLIFSKIFEAHLTSFYPATVKAAMLESVCDASLTVYRRCLEELLPTPLKSHYTFNLRDLAKVFQGIMIADPKKIGEDTNVMIRLWAHENTRIYRDRLTDAHDRDWFDVLMKDMVNQYFKKNWDTLVTTDRIIFGDYMIPGADPRLYSEVLDQKQLRKVIESYLDDYNAQTNKPMRLVMFLDAIDHVSRISRILRQPKGNALLLGVGGSGRQSLTRVAAYAADMQCFQIEIAKGYGKNEWRDDLKKVLLRAGKEGKSIVFLFTDSQIVKESFLEDINNILNAGEVPNIWDMADMDQIMTVMRPICQADGIPLTKQNLYEKFLSRVQSNLHLVLAFSPMGNTFRTRLINFPSLVTCCTIDWFTEWPAEALRGVANEVFADVEFPDLIVSDGIVSLCRDIHLGVEKASARYKEEIRRYNYVTPTSYLELLATFKKVLAEKRDELGTAKRRLSVGLDKMNQTDKDVAIMKIELIDMQPILVKTAAEVEALMISIERDKAAAAETKSIVEVEKASAAAKAAECKAIKDSAEAGLAEALPALDAAVACLKDLSLKDISEVAKYSSPPGAVKLVLEGLCIMFQILPVKVGEAGRKTDDYWTPSKTLLQNAKELLTRMFEYDKDNIPPSVVKKIEPFINNPDFLPEKIQKVSSACTAMCQWTRAMHKYHIISVEVEPKRIALASAEAELKIVEEKLSGLLATLQQCTDKIAELEANFEAQTKKKKELSDRAEDCTLKLDRADRLLGGLGGEKVRWMAAVQRLDSALVNVIGDVMIAAGGIAYIGAFTAKYREDQETEWTTKLREYGIAFTEGAGIINTLADPVKIRAWNISGLPTDSLSTENAIILSKSRRWSLMIDPQGQANKWIKNMQKSNGLEIIKMSEKEFLRSLVNAVRFGKPVLLENVGEELDPALEPVLAKQIFKQGGTEMIKIGDETIAYHPDFNFFITSKLPNPHYSPETCVKVTLLNFTVNSTGLEDQILGLVVGKERPDLQEAKNSLVLSMASDRKTQKELEDKILKLLAEAEGDILADESLITVLSDAKKTSDEITAKVAVAEKTEKEIDVTREMYRPTAYRGSLLFFCVSDLALVDSMYQYSLQWFLILFEAGLENSAPGEDVEQRCNNINEYFTFSLYKNICRGLFEKDKLLFSFTLCIKLLQGTNRIDSMEWRFLLAGATSNSPGISNPAKEWLVESSWLDISDLAKLKAFEGFDTDFADRVHMWREIFDSPTCFKDKLPGKWDTSLDLFQKLLVLRCLRQDKIQEAIMAFVSHEMDSKFIEPPPFDLPLAFQDSMSTIPIVFILSTGADPTMAWIGFAEEMGFASRRGSISLGQGQGPIAEKLLSEAGKQGTWLLLQNCHLAVSWMPKMEALVENFDPSTLHPDFRLWLTAMPSPQFPVAVLQNAVKMTLEPPRGLKANMIGSYQDFSDSFFEECKQVSAFKKLIFSLCWFHAIMQERRKFGPLGWNIAYDFSNSDRDCCIKQLRVFLNKYEVVPYKVVVQLSGDVNYGGRITDDWDRRTMNTLLAEYVCPEALNEGYQFSKDQNYRQLGEGKYSDFMDALKTWPVQPHPEAFGLHENADITCAQNEVRFLFETILSLQPRISTGGGQSREDIIDQISARMLENVPAPWLLLDIQKKYPVKYEDSMNTVLQQECIRYNKLLVVMKSTLTDVRKALKGLVVMSSELDALSTSLFNNQVPASWESKAYPSMKPLVLWMEDLLARCKFVQDWVDNGIASTVWISGFFFPQAFMTSILQNYARKKQIGIDTVSLGFRNQKVAYTEIVEKPEDGVIVWGLFLEGARWDIPSESLAESRPKELFTPYVPIWLVPIQNREPADLAKTLMCPCYKILTRKGVLSTTGHSTNFVTTVEVPTNVSPDHWVKRGVALFLSLAY</sequence>
<feature type="domain" description="Dynein heavy chain AAA 5 extension" evidence="17">
    <location>
        <begin position="61"/>
        <end position="182"/>
    </location>
</feature>
<dbReference type="GO" id="GO:0051959">
    <property type="term" value="F:dynein light intermediate chain binding"/>
    <property type="evidence" value="ECO:0007669"/>
    <property type="project" value="InterPro"/>
</dbReference>
<dbReference type="InterPro" id="IPR004273">
    <property type="entry name" value="Dynein_heavy_D6_P-loop"/>
</dbReference>
<dbReference type="Gene3D" id="3.40.50.300">
    <property type="entry name" value="P-loop containing nucleotide triphosphate hydrolases"/>
    <property type="match status" value="4"/>
</dbReference>
<dbReference type="Pfam" id="PF18198">
    <property type="entry name" value="AAA_lid_11"/>
    <property type="match status" value="1"/>
</dbReference>
<dbReference type="FunFam" id="1.20.920.30:FF:000002">
    <property type="entry name" value="Dynein axonemal heavy chain 3"/>
    <property type="match status" value="1"/>
</dbReference>
<evidence type="ECO:0000256" key="4">
    <source>
        <dbReference type="ARBA" id="ARBA00022741"/>
    </source>
</evidence>
<feature type="domain" description="Dynein heavy chain AAA module D4" evidence="15">
    <location>
        <begin position="547"/>
        <end position="805"/>
    </location>
</feature>
<dbReference type="GO" id="GO:0045505">
    <property type="term" value="F:dynein intermediate chain binding"/>
    <property type="evidence" value="ECO:0007669"/>
    <property type="project" value="InterPro"/>
</dbReference>
<comment type="subcellular location">
    <subcellularLocation>
        <location evidence="1">Cytoplasm</location>
        <location evidence="1">Cytoskeleton</location>
        <location evidence="1">Cilium axoneme</location>
    </subcellularLocation>
</comment>
<feature type="domain" description="Dynein heavy chain AAA lid" evidence="19">
    <location>
        <begin position="1802"/>
        <end position="1940"/>
    </location>
</feature>
<dbReference type="Pfam" id="PF03028">
    <property type="entry name" value="Dynein_heavy"/>
    <property type="match status" value="1"/>
</dbReference>
<dbReference type="FunFam" id="1.10.8.1220:FF:000001">
    <property type="entry name" value="Dynein axonemal heavy chain 5"/>
    <property type="match status" value="1"/>
</dbReference>
<dbReference type="Gene3D" id="1.20.920.20">
    <property type="match status" value="1"/>
</dbReference>
<dbReference type="Pfam" id="PF12780">
    <property type="entry name" value="AAA_8"/>
    <property type="match status" value="1"/>
</dbReference>
<organism evidence="21">
    <name type="scientific">Cryptomonas curvata</name>
    <dbReference type="NCBI Taxonomy" id="233186"/>
    <lineage>
        <taxon>Eukaryota</taxon>
        <taxon>Cryptophyceae</taxon>
        <taxon>Cryptomonadales</taxon>
        <taxon>Cryptomonadaceae</taxon>
        <taxon>Cryptomonas</taxon>
    </lineage>
</organism>
<dbReference type="FunFam" id="1.10.8.720:FF:000001">
    <property type="entry name" value="dynein heavy chain 7, axonemal"/>
    <property type="match status" value="1"/>
</dbReference>
<evidence type="ECO:0000259" key="19">
    <source>
        <dbReference type="Pfam" id="PF18198"/>
    </source>
</evidence>
<evidence type="ECO:0000256" key="5">
    <source>
        <dbReference type="ARBA" id="ARBA00022840"/>
    </source>
</evidence>
<keyword evidence="8" id="KW-0969">Cilium</keyword>
<dbReference type="FunFam" id="3.40.50.300:FF:000223">
    <property type="entry name" value="Dynein heavy chain 3, axonemal"/>
    <property type="match status" value="1"/>
</dbReference>
<dbReference type="GO" id="GO:0005524">
    <property type="term" value="F:ATP binding"/>
    <property type="evidence" value="ECO:0007669"/>
    <property type="project" value="UniProtKB-KW"/>
</dbReference>
<dbReference type="InterPro" id="IPR041466">
    <property type="entry name" value="Dynein_AAA5_ext"/>
</dbReference>
<feature type="domain" description="Dynein heavy chain C-terminal" evidence="20">
    <location>
        <begin position="1946"/>
        <end position="2249"/>
    </location>
</feature>
<keyword evidence="5" id="KW-0067">ATP-binding</keyword>
<dbReference type="FunFam" id="3.40.50.300:FF:002141">
    <property type="entry name" value="Dynein heavy chain"/>
    <property type="match status" value="1"/>
</dbReference>
<dbReference type="PANTHER" id="PTHR22878">
    <property type="entry name" value="DYNEIN HEAVY CHAIN 6, AXONEMAL-LIKE-RELATED"/>
    <property type="match status" value="1"/>
</dbReference>
<dbReference type="InterPro" id="IPR026983">
    <property type="entry name" value="DHC"/>
</dbReference>
<accession>A0A7S0QS64</accession>
<evidence type="ECO:0000256" key="9">
    <source>
        <dbReference type="ARBA" id="ARBA00023175"/>
    </source>
</evidence>
<evidence type="ECO:0000259" key="17">
    <source>
        <dbReference type="Pfam" id="PF17852"/>
    </source>
</evidence>
<dbReference type="Gene3D" id="1.10.8.1220">
    <property type="match status" value="1"/>
</dbReference>
<dbReference type="Pfam" id="PF17852">
    <property type="entry name" value="Dynein_AAA_lid"/>
    <property type="match status" value="1"/>
</dbReference>
<dbReference type="Gene3D" id="1.10.472.130">
    <property type="match status" value="1"/>
</dbReference>
<evidence type="ECO:0000256" key="10">
    <source>
        <dbReference type="ARBA" id="ARBA00023212"/>
    </source>
</evidence>